<evidence type="ECO:0000313" key="3">
    <source>
        <dbReference type="Proteomes" id="UP000433406"/>
    </source>
</evidence>
<dbReference type="EMBL" id="WLCI01000008">
    <property type="protein sequence ID" value="MTB95052.1"/>
    <property type="molecule type" value="Genomic_DNA"/>
</dbReference>
<proteinExistence type="predicted"/>
<feature type="compositionally biased region" description="Low complexity" evidence="1">
    <location>
        <begin position="12"/>
        <end position="24"/>
    </location>
</feature>
<comment type="caution">
    <text evidence="2">The sequence shown here is derived from an EMBL/GenBank/DDBJ whole genome shotgun (WGS) entry which is preliminary data.</text>
</comment>
<gene>
    <name evidence="2" type="ORF">GGQ22_08125</name>
</gene>
<organism evidence="2 3">
    <name type="scientific">Nocardioides marmotae</name>
    <dbReference type="NCBI Taxonomy" id="2663857"/>
    <lineage>
        <taxon>Bacteria</taxon>
        <taxon>Bacillati</taxon>
        <taxon>Actinomycetota</taxon>
        <taxon>Actinomycetes</taxon>
        <taxon>Propionibacteriales</taxon>
        <taxon>Nocardioidaceae</taxon>
        <taxon>Nocardioides</taxon>
    </lineage>
</organism>
<feature type="region of interest" description="Disordered" evidence="1">
    <location>
        <begin position="1"/>
        <end position="54"/>
    </location>
</feature>
<feature type="compositionally biased region" description="Polar residues" evidence="1">
    <location>
        <begin position="30"/>
        <end position="52"/>
    </location>
</feature>
<accession>A0A6I3J6F0</accession>
<evidence type="ECO:0000313" key="2">
    <source>
        <dbReference type="EMBL" id="MTB95052.1"/>
    </source>
</evidence>
<evidence type="ECO:0000256" key="1">
    <source>
        <dbReference type="SAM" id="MobiDB-lite"/>
    </source>
</evidence>
<reference evidence="2 3" key="1">
    <citation type="submission" date="2019-10" db="EMBL/GenBank/DDBJ databases">
        <title>Nocardioides novel species isolated from the excrement of Marmot.</title>
        <authorList>
            <person name="Zhang G."/>
        </authorList>
    </citation>
    <scope>NUCLEOTIDE SEQUENCE [LARGE SCALE GENOMIC DNA]</scope>
    <source>
        <strain evidence="3">zg-579</strain>
    </source>
</reference>
<evidence type="ECO:0008006" key="4">
    <source>
        <dbReference type="Google" id="ProtNLM"/>
    </source>
</evidence>
<keyword evidence="3" id="KW-1185">Reference proteome</keyword>
<name>A0A6I3J6F0_9ACTN</name>
<dbReference type="AlphaFoldDB" id="A0A6I3J6F0"/>
<sequence length="104" mass="10421">MGIFGLEPSEMGAAAATSEGAAGDARSHDGSATLSTLGSALPGSTTAQTAPQLGTAWEDGVSGWADEVDDLAESTEKLTQDAKETDSGSRGFFELFRGHLGGGS</sequence>
<dbReference type="RefSeq" id="WP_154614759.1">
    <property type="nucleotide sequence ID" value="NZ_CP053660.1"/>
</dbReference>
<protein>
    <recommendedName>
        <fullName evidence="4">WXG100 family type VII secretion target</fullName>
    </recommendedName>
</protein>
<dbReference type="Proteomes" id="UP000433406">
    <property type="component" value="Unassembled WGS sequence"/>
</dbReference>